<protein>
    <submittedName>
        <fullName evidence="1">677_t:CDS:1</fullName>
    </submittedName>
</protein>
<name>A0ACA9ME91_9GLOM</name>
<keyword evidence="2" id="KW-1185">Reference proteome</keyword>
<reference evidence="1" key="1">
    <citation type="submission" date="2021-06" db="EMBL/GenBank/DDBJ databases">
        <authorList>
            <person name="Kallberg Y."/>
            <person name="Tangrot J."/>
            <person name="Rosling A."/>
        </authorList>
    </citation>
    <scope>NUCLEOTIDE SEQUENCE</scope>
    <source>
        <strain evidence="1">AU212A</strain>
    </source>
</reference>
<proteinExistence type="predicted"/>
<comment type="caution">
    <text evidence="1">The sequence shown here is derived from an EMBL/GenBank/DDBJ whole genome shotgun (WGS) entry which is preliminary data.</text>
</comment>
<dbReference type="EMBL" id="CAJVPM010011758">
    <property type="protein sequence ID" value="CAG8583498.1"/>
    <property type="molecule type" value="Genomic_DNA"/>
</dbReference>
<evidence type="ECO:0000313" key="2">
    <source>
        <dbReference type="Proteomes" id="UP000789860"/>
    </source>
</evidence>
<dbReference type="Proteomes" id="UP000789860">
    <property type="component" value="Unassembled WGS sequence"/>
</dbReference>
<organism evidence="1 2">
    <name type="scientific">Scutellospora calospora</name>
    <dbReference type="NCBI Taxonomy" id="85575"/>
    <lineage>
        <taxon>Eukaryota</taxon>
        <taxon>Fungi</taxon>
        <taxon>Fungi incertae sedis</taxon>
        <taxon>Mucoromycota</taxon>
        <taxon>Glomeromycotina</taxon>
        <taxon>Glomeromycetes</taxon>
        <taxon>Diversisporales</taxon>
        <taxon>Gigasporaceae</taxon>
        <taxon>Scutellospora</taxon>
    </lineage>
</organism>
<feature type="non-terminal residue" evidence="1">
    <location>
        <position position="1"/>
    </location>
</feature>
<evidence type="ECO:0000313" key="1">
    <source>
        <dbReference type="EMBL" id="CAG8583498.1"/>
    </source>
</evidence>
<gene>
    <name evidence="1" type="ORF">SCALOS_LOCUS6299</name>
</gene>
<sequence>VYTYLTANEMGNIPFSCPPDYPYNSTIIQDACQIRSANLVCMWLYFISLVLLILLACSIRSRKTNHKHGGSSAGSVLGKVEMEEIKKDNN</sequence>
<accession>A0ACA9ME91</accession>